<dbReference type="InterPro" id="IPR007742">
    <property type="entry name" value="NosD_dom"/>
</dbReference>
<evidence type="ECO:0000313" key="3">
    <source>
        <dbReference type="Proteomes" id="UP000243629"/>
    </source>
</evidence>
<proteinExistence type="predicted"/>
<dbReference type="InterPro" id="IPR011050">
    <property type="entry name" value="Pectin_lyase_fold/virulence"/>
</dbReference>
<dbReference type="OrthoDB" id="9767990at2"/>
<gene>
    <name evidence="2" type="ORF">SAMN05216217_11430</name>
</gene>
<evidence type="ECO:0000259" key="1">
    <source>
        <dbReference type="SMART" id="SM00722"/>
    </source>
</evidence>
<dbReference type="NCBIfam" id="TIGR04247">
    <property type="entry name" value="NosD_copper_fam"/>
    <property type="match status" value="1"/>
</dbReference>
<dbReference type="InterPro" id="IPR012334">
    <property type="entry name" value="Pectin_lyas_fold"/>
</dbReference>
<dbReference type="InterPro" id="IPR006633">
    <property type="entry name" value="Carb-bd_sugar_hydrolysis-dom"/>
</dbReference>
<dbReference type="SMART" id="SM00710">
    <property type="entry name" value="PbH1"/>
    <property type="match status" value="10"/>
</dbReference>
<dbReference type="InterPro" id="IPR006626">
    <property type="entry name" value="PbH1"/>
</dbReference>
<name>A0A1I4TFP4_9GAMM</name>
<evidence type="ECO:0000313" key="2">
    <source>
        <dbReference type="EMBL" id="SFM75544.1"/>
    </source>
</evidence>
<protein>
    <submittedName>
        <fullName evidence="2">Nitrous oxidase accessory protein</fullName>
    </submittedName>
</protein>
<dbReference type="EMBL" id="FOUI01000014">
    <property type="protein sequence ID" value="SFM75544.1"/>
    <property type="molecule type" value="Genomic_DNA"/>
</dbReference>
<dbReference type="Pfam" id="PF05048">
    <property type="entry name" value="NosD"/>
    <property type="match status" value="1"/>
</dbReference>
<dbReference type="SMART" id="SM00722">
    <property type="entry name" value="CASH"/>
    <property type="match status" value="2"/>
</dbReference>
<dbReference type="AlphaFoldDB" id="A0A1I4TFP4"/>
<dbReference type="Gene3D" id="2.160.20.10">
    <property type="entry name" value="Single-stranded right-handed beta-helix, Pectin lyase-like"/>
    <property type="match status" value="1"/>
</dbReference>
<accession>A0A1I4TFP4</accession>
<dbReference type="InterPro" id="IPR026464">
    <property type="entry name" value="NosD_copper_fam"/>
</dbReference>
<reference evidence="3" key="1">
    <citation type="submission" date="2016-10" db="EMBL/GenBank/DDBJ databases">
        <authorList>
            <person name="Varghese N."/>
            <person name="Submissions S."/>
        </authorList>
    </citation>
    <scope>NUCLEOTIDE SEQUENCE [LARGE SCALE GENOMIC DNA]</scope>
    <source>
        <strain evidence="3">DSM 24213</strain>
    </source>
</reference>
<dbReference type="InterPro" id="IPR022441">
    <property type="entry name" value="Para_beta_helix_rpt-2"/>
</dbReference>
<dbReference type="STRING" id="1720063.SAMN05216217_11430"/>
<dbReference type="SUPFAM" id="SSF51126">
    <property type="entry name" value="Pectin lyase-like"/>
    <property type="match status" value="1"/>
</dbReference>
<sequence>MPPVFINMKITQTFLLTALIGWSTLLSAAIIQVAPGELPARLAEAQDGDHLHLLAGEHIGSIVIERSIRLTAEPDAVVDGEGTGSILTVKAPDVTVDGLTLRNAGRLIAELEAGIFVGRNADNARILNNRIYARAFGIWLDSSKDSWLEGNHISGDVSLRSQDRGNGLHLFNVSKATVKNNRVELTRDGIYMDASNNNRLIGNQLHDQRYGVHYMFSHFNEIAGNRTWGNRTGFALMASHTLHVHGNHADGDQNYGFLLNDLKNSTIENNTALNIDHGTSPGTDVRITGAEGKALFLYNANSNVIRDNLMANTAIGVHLTAGSSNNRIYRNNLVNNRSQVMYVATGGSEWSHDGQGNFWTDYVGWDMDSDGIGDVAHEPNDAVDRLLWTYPMARVLMNSPAVQLLRWVQRAFPVLRPPGVKDSFPLMRPTRSLEEVS</sequence>
<dbReference type="NCBIfam" id="TIGR03804">
    <property type="entry name" value="para_beta_helix"/>
    <property type="match status" value="1"/>
</dbReference>
<feature type="domain" description="Carbohydrate-binding/sugar hydrolysis" evidence="1">
    <location>
        <begin position="45"/>
        <end position="193"/>
    </location>
</feature>
<keyword evidence="3" id="KW-1185">Reference proteome</keyword>
<dbReference type="Proteomes" id="UP000243629">
    <property type="component" value="Unassembled WGS sequence"/>
</dbReference>
<feature type="domain" description="Carbohydrate-binding/sugar hydrolysis" evidence="1">
    <location>
        <begin position="199"/>
        <end position="375"/>
    </location>
</feature>
<organism evidence="2 3">
    <name type="scientific">Halopseudomonas yangmingensis</name>
    <dbReference type="NCBI Taxonomy" id="1720063"/>
    <lineage>
        <taxon>Bacteria</taxon>
        <taxon>Pseudomonadati</taxon>
        <taxon>Pseudomonadota</taxon>
        <taxon>Gammaproteobacteria</taxon>
        <taxon>Pseudomonadales</taxon>
        <taxon>Pseudomonadaceae</taxon>
        <taxon>Halopseudomonas</taxon>
    </lineage>
</organism>